<protein>
    <submittedName>
        <fullName evidence="1">Uncharacterized protein</fullName>
    </submittedName>
</protein>
<reference evidence="1 2" key="1">
    <citation type="submission" date="2017-11" db="EMBL/GenBank/DDBJ databases">
        <authorList>
            <person name="Kracher B."/>
        </authorList>
    </citation>
    <scope>NUCLEOTIDE SEQUENCE [LARGE SCALE GENOMIC DNA]</scope>
    <source>
        <strain evidence="1 2">RACE1</strain>
    </source>
</reference>
<dbReference type="Proteomes" id="UP000275772">
    <property type="component" value="Unassembled WGS sequence"/>
</dbReference>
<evidence type="ECO:0000313" key="2">
    <source>
        <dbReference type="Proteomes" id="UP000275772"/>
    </source>
</evidence>
<organism evidence="1 2">
    <name type="scientific">Blumeria hordei</name>
    <name type="common">Barley powdery mildew</name>
    <name type="synonym">Blumeria graminis f. sp. hordei</name>
    <dbReference type="NCBI Taxonomy" id="2867405"/>
    <lineage>
        <taxon>Eukaryota</taxon>
        <taxon>Fungi</taxon>
        <taxon>Dikarya</taxon>
        <taxon>Ascomycota</taxon>
        <taxon>Pezizomycotina</taxon>
        <taxon>Leotiomycetes</taxon>
        <taxon>Erysiphales</taxon>
        <taxon>Erysiphaceae</taxon>
        <taxon>Blumeria</taxon>
    </lineage>
</organism>
<proteinExistence type="predicted"/>
<accession>A0A383V2U7</accession>
<dbReference type="EMBL" id="UNSH01000090">
    <property type="protein sequence ID" value="SZF06319.1"/>
    <property type="molecule type" value="Genomic_DNA"/>
</dbReference>
<evidence type="ECO:0000313" key="1">
    <source>
        <dbReference type="EMBL" id="SZF06319.1"/>
    </source>
</evidence>
<sequence>MIRCAVAFLLIAGNSSDRLDRLVVTTDDAEKPSYGVYEVNDRDYFTNSEFIDASIFIETKITRQGTNFMPYCSDHFDSNEIAQKITKGLMDITHQAQVGLVRDTKTENDCLNSLSSISNIGMGQNSINLSNCDKNVRNVCTSRTIMNLAFMGIIAVDGPYRAFAPGMADQPIMVTQDQPMDMSSLVRKGEMFARIRTEHEQIALAWYQGHLQLFKQNLETREWTPVTRIGSEMETGSLITNHILKALPDSKNRWTEFYSRKEHIVKTYKRPMLRMNTKHDYYDGEIHEFFTSNEQLDINLLHNYPFLDFEYNPYTSDFDEYTRCSLDKNLHTLRHLFRWSQKVCNQKLTPFRVRGTTGLSE</sequence>
<dbReference type="AlphaFoldDB" id="A0A383V2U7"/>
<name>A0A383V2U7_BLUHO</name>
<dbReference type="VEuPathDB" id="FungiDB:BLGHR1_17123"/>
<gene>
    <name evidence="1" type="ORF">BLGHR1_17123</name>
</gene>